<dbReference type="InterPro" id="IPR024445">
    <property type="entry name" value="Tnp_ISXO2-like"/>
</dbReference>
<dbReference type="NCBIfam" id="NF033547">
    <property type="entry name" value="transpos_IS1595"/>
    <property type="match status" value="1"/>
</dbReference>
<dbReference type="InterPro" id="IPR024442">
    <property type="entry name" value="Transposase_Zn_ribbon"/>
</dbReference>
<evidence type="ECO:0000313" key="3">
    <source>
        <dbReference type="Proteomes" id="UP000266385"/>
    </source>
</evidence>
<dbReference type="RefSeq" id="WP_119374803.1">
    <property type="nucleotide sequence ID" value="NZ_QWFX01000005.1"/>
</dbReference>
<dbReference type="AlphaFoldDB" id="A0A399RS80"/>
<evidence type="ECO:0000313" key="2">
    <source>
        <dbReference type="EMBL" id="RIJ32722.1"/>
    </source>
</evidence>
<evidence type="ECO:0000259" key="1">
    <source>
        <dbReference type="SMART" id="SM01126"/>
    </source>
</evidence>
<reference evidence="2 3" key="1">
    <citation type="submission" date="2018-08" db="EMBL/GenBank/DDBJ databases">
        <title>Henriciella mobilis sp. nov., isolated from seawater.</title>
        <authorList>
            <person name="Cheng H."/>
            <person name="Wu Y.-H."/>
            <person name="Xu X.-W."/>
            <person name="Guo L.-L."/>
        </authorList>
    </citation>
    <scope>NUCLEOTIDE SEQUENCE [LARGE SCALE GENOMIC DNA]</scope>
    <source>
        <strain evidence="2 3">JN25</strain>
    </source>
</reference>
<dbReference type="OrthoDB" id="271821at2"/>
<keyword evidence="3" id="KW-1185">Reference proteome</keyword>
<dbReference type="Pfam" id="PF12760">
    <property type="entry name" value="Zn_ribbon_IS1595"/>
    <property type="match status" value="1"/>
</dbReference>
<name>A0A399RS80_9PROT</name>
<organism evidence="2 3">
    <name type="scientific">Henriciella mobilis</name>
    <dbReference type="NCBI Taxonomy" id="2305467"/>
    <lineage>
        <taxon>Bacteria</taxon>
        <taxon>Pseudomonadati</taxon>
        <taxon>Pseudomonadota</taxon>
        <taxon>Alphaproteobacteria</taxon>
        <taxon>Hyphomonadales</taxon>
        <taxon>Hyphomonadaceae</taxon>
        <taxon>Henriciella</taxon>
    </lineage>
</organism>
<dbReference type="Proteomes" id="UP000266385">
    <property type="component" value="Unassembled WGS sequence"/>
</dbReference>
<dbReference type="SMART" id="SM01126">
    <property type="entry name" value="DDE_Tnp_IS1595"/>
    <property type="match status" value="1"/>
</dbReference>
<feature type="domain" description="ISXO2-like transposase" evidence="1">
    <location>
        <begin position="138"/>
        <end position="285"/>
    </location>
</feature>
<accession>A0A399RS80</accession>
<protein>
    <submittedName>
        <fullName evidence="2">IS1595 family transposase</fullName>
    </submittedName>
</protein>
<gene>
    <name evidence="2" type="ORF">D1223_02405</name>
</gene>
<comment type="caution">
    <text evidence="2">The sequence shown here is derived from an EMBL/GenBank/DDBJ whole genome shotgun (WGS) entry which is preliminary data.</text>
</comment>
<sequence length="320" mass="35964">MSQHFLLSAAARTLSLKAIYRGGERAAYRRFCELRWPETNGSPICPECGCVEFYDLKSRQRFKCAACHHQFSATSGTIFASRKLAFVDLLGAICLFVNASKGLSAVQLSRNLNVQYKTAFVLMHKLREVMARETAEARLEGEVEVDGAHFGGHVRPANWRSDRRDRRLLANRSGKRRVVVVLRQRGGRTLTRVFMKEAEGVAFAEERIEAGARLSADEVAHWDRLSARFDLQRVNHSEAYSENGVHTNMAESFFSRLRRMIRGQHHAVSGKYLGAYAGHAAWLEDHSLESNGDLADRLIGAALGAPVSRLWSGYWQRPAT</sequence>
<dbReference type="EMBL" id="QWFX01000005">
    <property type="protein sequence ID" value="RIJ32722.1"/>
    <property type="molecule type" value="Genomic_DNA"/>
</dbReference>
<dbReference type="Pfam" id="PF12762">
    <property type="entry name" value="DDE_Tnp_IS1595"/>
    <property type="match status" value="1"/>
</dbReference>
<proteinExistence type="predicted"/>